<organism evidence="6 7">
    <name type="scientific">Coffea arabica</name>
    <name type="common">Arabian coffee</name>
    <dbReference type="NCBI Taxonomy" id="13443"/>
    <lineage>
        <taxon>Eukaryota</taxon>
        <taxon>Viridiplantae</taxon>
        <taxon>Streptophyta</taxon>
        <taxon>Embryophyta</taxon>
        <taxon>Tracheophyta</taxon>
        <taxon>Spermatophyta</taxon>
        <taxon>Magnoliopsida</taxon>
        <taxon>eudicotyledons</taxon>
        <taxon>Gunneridae</taxon>
        <taxon>Pentapetalae</taxon>
        <taxon>asterids</taxon>
        <taxon>lamiids</taxon>
        <taxon>Gentianales</taxon>
        <taxon>Rubiaceae</taxon>
        <taxon>Ixoroideae</taxon>
        <taxon>Gardenieae complex</taxon>
        <taxon>Bertiereae - Coffeeae clade</taxon>
        <taxon>Coffeeae</taxon>
        <taxon>Coffea</taxon>
    </lineage>
</organism>
<dbReference type="GeneID" id="113706176"/>
<dbReference type="OrthoDB" id="422728at2759"/>
<evidence type="ECO:0000256" key="2">
    <source>
        <dbReference type="ARBA" id="ARBA00022786"/>
    </source>
</evidence>
<evidence type="ECO:0008006" key="8">
    <source>
        <dbReference type="Google" id="ProtNLM"/>
    </source>
</evidence>
<feature type="signal peptide" evidence="3">
    <location>
        <begin position="1"/>
        <end position="19"/>
    </location>
</feature>
<evidence type="ECO:0000259" key="4">
    <source>
        <dbReference type="Pfam" id="PF03152"/>
    </source>
</evidence>
<evidence type="ECO:0000313" key="6">
    <source>
        <dbReference type="Proteomes" id="UP001652660"/>
    </source>
</evidence>
<dbReference type="Pfam" id="PF03152">
    <property type="entry name" value="UFD1_N1"/>
    <property type="match status" value="1"/>
</dbReference>
<evidence type="ECO:0000256" key="1">
    <source>
        <dbReference type="ARBA" id="ARBA00006043"/>
    </source>
</evidence>
<feature type="chain" id="PRO_5045668686" description="Ubiquitin fusion degradation protein 1 homolog" evidence="3">
    <location>
        <begin position="20"/>
        <end position="313"/>
    </location>
</feature>
<comment type="similarity">
    <text evidence="1">Belongs to the UFD1 family.</text>
</comment>
<keyword evidence="6" id="KW-1185">Reference proteome</keyword>
<evidence type="ECO:0000259" key="5">
    <source>
        <dbReference type="Pfam" id="PF24842"/>
    </source>
</evidence>
<evidence type="ECO:0000256" key="3">
    <source>
        <dbReference type="SAM" id="SignalP"/>
    </source>
</evidence>
<reference evidence="6" key="1">
    <citation type="journal article" date="2025" name="Foods">
        <title>Unveiling the Microbial Signatures of Arabica Coffee Cherries: Insights into Ripeness Specific Diversity, Functional Traits, and Implications for Quality and Safety.</title>
        <authorList>
            <consortium name="RefSeq"/>
            <person name="Tenea G.N."/>
            <person name="Cifuentes V."/>
            <person name="Reyes P."/>
            <person name="Cevallos-Vallejos M."/>
        </authorList>
    </citation>
    <scope>NUCLEOTIDE SEQUENCE [LARGE SCALE GENOMIC DNA]</scope>
</reference>
<dbReference type="InterPro" id="IPR055417">
    <property type="entry name" value="UFD1_N1"/>
</dbReference>
<sequence length="313" mass="34905">MFMISCVYAVLCLTMDSLTTPLTNLGEYNQFVQHYFCHSFATIQKHKLDEGNKIPMPASALDCLSALRIHYPMMFSIQNIYDDSGGRTSHCGVLEFTAEEGSIFAPQWMMDSLKILEGDLVLLKSVYLPKGTFVKLQPHTTDFINLSNPKAVLEKTLQRYACLTTGDTITISHDKKKFQIDVLEAEPSPAISIIDTDCEVDFAAPLDYKEPEKEASQKAEEEKPKFVAFSGLARRVDGAPLAHMSDMVAEKLEKNVISKKNSTKTCDCEGPGKKMVFGSNTINEETPNKYDVKKEEVNKFEPFTGRKNVTGSG</sequence>
<dbReference type="RefSeq" id="XP_027083870.2">
    <property type="nucleotide sequence ID" value="XM_027228069.2"/>
</dbReference>
<accession>A0A6P6TZM0</accession>
<feature type="domain" description="Ubiquitin fusion degradation protein UFD1 N-terminal subdomain 1" evidence="4">
    <location>
        <begin position="31"/>
        <end position="129"/>
    </location>
</feature>
<dbReference type="InterPro" id="IPR004854">
    <property type="entry name" value="Ufd1-like"/>
</dbReference>
<dbReference type="Gene3D" id="2.40.40.50">
    <property type="entry name" value="Ubiquitin fusion degradation protein UFD1, N-terminal domain"/>
    <property type="match status" value="1"/>
</dbReference>
<dbReference type="PANTHER" id="PTHR12555:SF13">
    <property type="entry name" value="UBIQUITIN RECOGNITION FACTOR IN ER-ASSOCIATED DEGRADATION PROTEIN 1"/>
    <property type="match status" value="1"/>
</dbReference>
<proteinExistence type="inferred from homology"/>
<feature type="domain" description="Ubiquitin fusion degradation protein UFD1 N-terminal subdomain 2" evidence="5">
    <location>
        <begin position="130"/>
        <end position="205"/>
    </location>
</feature>
<name>A0A6P6TZM0_COFAR</name>
<reference evidence="7" key="2">
    <citation type="submission" date="2025-08" db="UniProtKB">
        <authorList>
            <consortium name="RefSeq"/>
        </authorList>
    </citation>
    <scope>IDENTIFICATION</scope>
    <source>
        <tissue evidence="7">Leaves</tissue>
    </source>
</reference>
<gene>
    <name evidence="7" type="primary">LOC113706176</name>
</gene>
<dbReference type="Pfam" id="PF24842">
    <property type="entry name" value="UFD1_N2"/>
    <property type="match status" value="1"/>
</dbReference>
<dbReference type="Proteomes" id="UP001652660">
    <property type="component" value="Chromosome 8c"/>
</dbReference>
<dbReference type="PANTHER" id="PTHR12555">
    <property type="entry name" value="UBIQUITIN FUSION DEGRADATON PROTEIN 1"/>
    <property type="match status" value="1"/>
</dbReference>
<keyword evidence="2" id="KW-0833">Ubl conjugation pathway</keyword>
<protein>
    <recommendedName>
        <fullName evidence="8">Ubiquitin fusion degradation protein 1 homolog</fullName>
    </recommendedName>
</protein>
<dbReference type="InterPro" id="IPR055418">
    <property type="entry name" value="UFD1_N2"/>
</dbReference>
<dbReference type="Gene3D" id="3.10.330.10">
    <property type="match status" value="1"/>
</dbReference>
<evidence type="ECO:0000313" key="7">
    <source>
        <dbReference type="RefSeq" id="XP_027083870.2"/>
    </source>
</evidence>
<keyword evidence="3" id="KW-0732">Signal</keyword>
<dbReference type="InterPro" id="IPR042299">
    <property type="entry name" value="Ufd1-like_Nn"/>
</dbReference>